<feature type="region of interest" description="Disordered" evidence="1">
    <location>
        <begin position="154"/>
        <end position="174"/>
    </location>
</feature>
<accession>A0A812SA58</accession>
<name>A0A812SA58_SYMPI</name>
<evidence type="ECO:0000313" key="2">
    <source>
        <dbReference type="EMBL" id="CAE7470478.1"/>
    </source>
</evidence>
<dbReference type="AlphaFoldDB" id="A0A812SA58"/>
<feature type="non-terminal residue" evidence="2">
    <location>
        <position position="1"/>
    </location>
</feature>
<dbReference type="Proteomes" id="UP000649617">
    <property type="component" value="Unassembled WGS sequence"/>
</dbReference>
<protein>
    <submittedName>
        <fullName evidence="2">Uncharacterized protein</fullName>
    </submittedName>
</protein>
<proteinExistence type="predicted"/>
<comment type="caution">
    <text evidence="2">The sequence shown here is derived from an EMBL/GenBank/DDBJ whole genome shotgun (WGS) entry which is preliminary data.</text>
</comment>
<organism evidence="2 3">
    <name type="scientific">Symbiodinium pilosum</name>
    <name type="common">Dinoflagellate</name>
    <dbReference type="NCBI Taxonomy" id="2952"/>
    <lineage>
        <taxon>Eukaryota</taxon>
        <taxon>Sar</taxon>
        <taxon>Alveolata</taxon>
        <taxon>Dinophyceae</taxon>
        <taxon>Suessiales</taxon>
        <taxon>Symbiodiniaceae</taxon>
        <taxon>Symbiodinium</taxon>
    </lineage>
</organism>
<dbReference type="EMBL" id="CAJNIZ010023630">
    <property type="protein sequence ID" value="CAE7470478.1"/>
    <property type="molecule type" value="Genomic_DNA"/>
</dbReference>
<evidence type="ECO:0000256" key="1">
    <source>
        <dbReference type="SAM" id="MobiDB-lite"/>
    </source>
</evidence>
<evidence type="ECO:0000313" key="3">
    <source>
        <dbReference type="Proteomes" id="UP000649617"/>
    </source>
</evidence>
<feature type="region of interest" description="Disordered" evidence="1">
    <location>
        <begin position="81"/>
        <end position="105"/>
    </location>
</feature>
<reference evidence="2" key="1">
    <citation type="submission" date="2021-02" db="EMBL/GenBank/DDBJ databases">
        <authorList>
            <person name="Dougan E. K."/>
            <person name="Rhodes N."/>
            <person name="Thang M."/>
            <person name="Chan C."/>
        </authorList>
    </citation>
    <scope>NUCLEOTIDE SEQUENCE</scope>
</reference>
<dbReference type="OrthoDB" id="419506at2759"/>
<keyword evidence="3" id="KW-1185">Reference proteome</keyword>
<sequence length="344" mass="37365">MLSYVSRRWRWWKLLKTLDTSVELSEPMRVGLLLDLSGLTRQESLVIKACADDIKSFESVASTLIKNISGVRLREGRALGAEPTVGPLGAGSHDDENDPDQDPVEDLDQEFEDYELDESAATALNDMAELERYSSEGGHAIQLMLAANAAFGKARGKGKGKSKGKGKGKGKVVRSHLTLEQRRDKLRALKAKSKCLRCSGTGHWAARPTNSGRKGAASVKHSEVRIILREILSFDGCARSRPPETRTHDPETCPRIVLDRRGSSRSVSQTFCRQCGTFVDDVFAEFQKQRRAAANSVLNASADVLNTVGALTAEDDSADLGPAVVESTLGRLNDIVVEATVAST</sequence>
<gene>
    <name evidence="2" type="ORF">SPIL2461_LOCUS11906</name>
</gene>
<feature type="compositionally biased region" description="Acidic residues" evidence="1">
    <location>
        <begin position="95"/>
        <end position="105"/>
    </location>
</feature>